<dbReference type="Gene3D" id="3.80.10.10">
    <property type="entry name" value="Ribonuclease Inhibitor"/>
    <property type="match status" value="1"/>
</dbReference>
<evidence type="ECO:0008006" key="3">
    <source>
        <dbReference type="Google" id="ProtNLM"/>
    </source>
</evidence>
<dbReference type="InterPro" id="IPR032675">
    <property type="entry name" value="LRR_dom_sf"/>
</dbReference>
<dbReference type="SUPFAM" id="SSF52047">
    <property type="entry name" value="RNI-like"/>
    <property type="match status" value="1"/>
</dbReference>
<gene>
    <name evidence="1" type="ORF">BASA50_003801</name>
</gene>
<dbReference type="PANTHER" id="PTHR13318">
    <property type="entry name" value="PARTNER OF PAIRED, ISOFORM B-RELATED"/>
    <property type="match status" value="1"/>
</dbReference>
<dbReference type="EMBL" id="JAFCIX010000110">
    <property type="protein sequence ID" value="KAH6598380.1"/>
    <property type="molecule type" value="Genomic_DNA"/>
</dbReference>
<dbReference type="InterPro" id="IPR006553">
    <property type="entry name" value="Leu-rich_rpt_Cys-con_subtyp"/>
</dbReference>
<sequence>MRQLQLPVELLQLVFSYVSQHRYLPCSSNSDQRQDQGHEQWRGQDLSNPFAVVAEEEPCKDIKTCATVCSMWHASALWFLFRSPRLSQKSVMLRFIDMLSSAKLARTRWAAVTSAMVDGSNNSNDGNTTKVSNIYLSGKFIFYPGNAVQELDLSLLTGSQSMITDTFLVRLTSLLLWNPAVLCQSTSVLVPQHTLCHSRLRTLRMMDCFMVTVVGLQSVFNMIPPLSVVELSGGSLDSQLAVPLCLEANAENLQRIYLHFLFSHSVVLDLTGRSARLCEFDLCKPPIRERHDLAINPDVEVGPIFNDDETNMNIITKANQQECAMDSPDWIVLPSTHLHRLQLKNCRITDESIMAIFPKGVSALQMRLLDLSGCKFLSDDAVDRIAAACPMLQRLSLDRCIRITDCAVTALSVAPLARTLMFLTLSNCNLVSLGGLLCLHRCLALTFLDLSRMTSISSRQLLALVGPDGGLRHVNTFKI</sequence>
<comment type="caution">
    <text evidence="1">The sequence shown here is derived from an EMBL/GenBank/DDBJ whole genome shotgun (WGS) entry which is preliminary data.</text>
</comment>
<name>A0ABQ8FKK2_9FUNG</name>
<organism evidence="1 2">
    <name type="scientific">Batrachochytrium salamandrivorans</name>
    <dbReference type="NCBI Taxonomy" id="1357716"/>
    <lineage>
        <taxon>Eukaryota</taxon>
        <taxon>Fungi</taxon>
        <taxon>Fungi incertae sedis</taxon>
        <taxon>Chytridiomycota</taxon>
        <taxon>Chytridiomycota incertae sedis</taxon>
        <taxon>Chytridiomycetes</taxon>
        <taxon>Rhizophydiales</taxon>
        <taxon>Rhizophydiales incertae sedis</taxon>
        <taxon>Batrachochytrium</taxon>
    </lineage>
</organism>
<keyword evidence="2" id="KW-1185">Reference proteome</keyword>
<proteinExistence type="predicted"/>
<protein>
    <recommendedName>
        <fullName evidence="3">F-box domain-containing protein</fullName>
    </recommendedName>
</protein>
<evidence type="ECO:0000313" key="1">
    <source>
        <dbReference type="EMBL" id="KAH6598380.1"/>
    </source>
</evidence>
<dbReference type="Proteomes" id="UP001648503">
    <property type="component" value="Unassembled WGS sequence"/>
</dbReference>
<accession>A0ABQ8FKK2</accession>
<dbReference type="SMART" id="SM00367">
    <property type="entry name" value="LRR_CC"/>
    <property type="match status" value="5"/>
</dbReference>
<evidence type="ECO:0000313" key="2">
    <source>
        <dbReference type="Proteomes" id="UP001648503"/>
    </source>
</evidence>
<reference evidence="1 2" key="1">
    <citation type="submission" date="2021-02" db="EMBL/GenBank/DDBJ databases">
        <title>Variation within the Batrachochytrium salamandrivorans European outbreak.</title>
        <authorList>
            <person name="Kelly M."/>
            <person name="Pasmans F."/>
            <person name="Shea T.P."/>
            <person name="Munoz J.F."/>
            <person name="Carranza S."/>
            <person name="Cuomo C.A."/>
            <person name="Martel A."/>
        </authorList>
    </citation>
    <scope>NUCLEOTIDE SEQUENCE [LARGE SCALE GENOMIC DNA]</scope>
    <source>
        <strain evidence="1 2">AMFP18/2</strain>
    </source>
</reference>